<name>A0ABT5TEB0_9RHOB</name>
<proteinExistence type="predicted"/>
<dbReference type="EMBL" id="JAQZSM010000034">
    <property type="protein sequence ID" value="MDD7973451.1"/>
    <property type="molecule type" value="Genomic_DNA"/>
</dbReference>
<protein>
    <recommendedName>
        <fullName evidence="3">Ig-like domain-containing protein</fullName>
    </recommendedName>
</protein>
<sequence length="199" mass="21320">MPTFESGRELPELNEAGTLNGTELVVLHQNGVTSRLTLAELAQYVKTAETIVPASEPFRGARLNRSANHTLGSLPYFVPWNDVLYDTHSFWNVSEPTRLTIPAGISKVRLAAGCSLSTAGSAGSISWSIHDSDDVMIATDVKRQSSTGFSSNMASCGTGVLEVSEGDYFQCRVNLSGISASQLLSTPLSFFSVEVVELT</sequence>
<accession>A0ABT5TEB0</accession>
<keyword evidence="2" id="KW-1185">Reference proteome</keyword>
<evidence type="ECO:0008006" key="3">
    <source>
        <dbReference type="Google" id="ProtNLM"/>
    </source>
</evidence>
<comment type="caution">
    <text evidence="1">The sequence shown here is derived from an EMBL/GenBank/DDBJ whole genome shotgun (WGS) entry which is preliminary data.</text>
</comment>
<gene>
    <name evidence="1" type="ORF">PUT78_20510</name>
</gene>
<evidence type="ECO:0000313" key="2">
    <source>
        <dbReference type="Proteomes" id="UP001431784"/>
    </source>
</evidence>
<dbReference type="Proteomes" id="UP001431784">
    <property type="component" value="Unassembled WGS sequence"/>
</dbReference>
<organism evidence="1 2">
    <name type="scientific">Roseinatronobacter alkalisoli</name>
    <dbReference type="NCBI Taxonomy" id="3028235"/>
    <lineage>
        <taxon>Bacteria</taxon>
        <taxon>Pseudomonadati</taxon>
        <taxon>Pseudomonadota</taxon>
        <taxon>Alphaproteobacteria</taxon>
        <taxon>Rhodobacterales</taxon>
        <taxon>Paracoccaceae</taxon>
        <taxon>Roseinatronobacter</taxon>
    </lineage>
</organism>
<reference evidence="1" key="1">
    <citation type="submission" date="2023-02" db="EMBL/GenBank/DDBJ databases">
        <title>Description of Roseinatronobacter alkalisoli sp. nov., an alkaliphilic bacerium isolated from soda soil.</title>
        <authorList>
            <person name="Wei W."/>
        </authorList>
    </citation>
    <scope>NUCLEOTIDE SEQUENCE</scope>
    <source>
        <strain evidence="1">HJB301</strain>
    </source>
</reference>
<dbReference type="RefSeq" id="WP_274354120.1">
    <property type="nucleotide sequence ID" value="NZ_JAQZSM010000034.1"/>
</dbReference>
<evidence type="ECO:0000313" key="1">
    <source>
        <dbReference type="EMBL" id="MDD7973451.1"/>
    </source>
</evidence>